<comment type="cofactor">
    <cofactor evidence="1">
        <name>Mg(2+)</name>
        <dbReference type="ChEBI" id="CHEBI:18420"/>
    </cofactor>
</comment>
<dbReference type="GO" id="GO:0047631">
    <property type="term" value="F:ADP-ribose diphosphatase activity"/>
    <property type="evidence" value="ECO:0007669"/>
    <property type="project" value="UniProtKB-EC"/>
</dbReference>
<dbReference type="Gene3D" id="3.60.21.10">
    <property type="match status" value="1"/>
</dbReference>
<evidence type="ECO:0000256" key="9">
    <source>
        <dbReference type="ARBA" id="ARBA00022801"/>
    </source>
</evidence>
<reference evidence="18 19" key="1">
    <citation type="journal article" date="2019" name="Sci. Data">
        <title>Hybrid genome assembly and annotation of Danionella translucida.</title>
        <authorList>
            <person name="Kadobianskyi M."/>
            <person name="Schulze L."/>
            <person name="Schuelke M."/>
            <person name="Judkewitz B."/>
        </authorList>
    </citation>
    <scope>NUCLEOTIDE SEQUENCE [LARGE SCALE GENOMIC DNA]</scope>
    <source>
        <strain evidence="18 19">Bolton</strain>
    </source>
</reference>
<dbReference type="OrthoDB" id="9675250at2759"/>
<evidence type="ECO:0000256" key="3">
    <source>
        <dbReference type="ARBA" id="ARBA00011245"/>
    </source>
</evidence>
<evidence type="ECO:0000256" key="1">
    <source>
        <dbReference type="ARBA" id="ARBA00001946"/>
    </source>
</evidence>
<dbReference type="GO" id="GO:0047734">
    <property type="term" value="F:CDP-glycerol diphosphatase activity"/>
    <property type="evidence" value="ECO:0007669"/>
    <property type="project" value="UniProtKB-EC"/>
</dbReference>
<dbReference type="EC" id="3.6.1.16" evidence="4"/>
<evidence type="ECO:0000256" key="4">
    <source>
        <dbReference type="ARBA" id="ARBA00012443"/>
    </source>
</evidence>
<dbReference type="InterPro" id="IPR041869">
    <property type="entry name" value="MPP_ADPRM"/>
</dbReference>
<keyword evidence="9" id="KW-0378">Hydrolase</keyword>
<dbReference type="PANTHER" id="PTHR16509">
    <property type="match status" value="1"/>
</dbReference>
<evidence type="ECO:0000259" key="17">
    <source>
        <dbReference type="Pfam" id="PF00149"/>
    </source>
</evidence>
<accession>A0A553Q519</accession>
<evidence type="ECO:0000256" key="14">
    <source>
        <dbReference type="ARBA" id="ARBA00047636"/>
    </source>
</evidence>
<dbReference type="GO" id="GO:0008663">
    <property type="term" value="F:2',3'-cyclic-nucleotide 2'-phosphodiesterase activity"/>
    <property type="evidence" value="ECO:0007669"/>
    <property type="project" value="TreeGrafter"/>
</dbReference>
<evidence type="ECO:0000256" key="2">
    <source>
        <dbReference type="ARBA" id="ARBA00006362"/>
    </source>
</evidence>
<evidence type="ECO:0000256" key="10">
    <source>
        <dbReference type="ARBA" id="ARBA00022833"/>
    </source>
</evidence>
<comment type="caution">
    <text evidence="18">The sequence shown here is derived from an EMBL/GenBank/DDBJ whole genome shotgun (WGS) entry which is preliminary data.</text>
</comment>
<protein>
    <recommendedName>
        <fullName evidence="7">Manganese-dependent ADP-ribose/CDP-alcohol diphosphatase</fullName>
        <ecNumber evidence="5">3.6.1.13</ecNumber>
        <ecNumber evidence="4">3.6.1.16</ecNumber>
        <ecNumber evidence="6">3.6.1.53</ecNumber>
    </recommendedName>
    <alternativeName>
        <fullName evidence="12">ADPRibase-Mn</fullName>
    </alternativeName>
    <alternativeName>
        <fullName evidence="11">CDP-choline phosphohydrolase</fullName>
    </alternativeName>
</protein>
<evidence type="ECO:0000256" key="7">
    <source>
        <dbReference type="ARBA" id="ARBA00016378"/>
    </source>
</evidence>
<dbReference type="EMBL" id="SRMA01026331">
    <property type="protein sequence ID" value="TRY85015.1"/>
    <property type="molecule type" value="Genomic_DNA"/>
</dbReference>
<keyword evidence="19" id="KW-1185">Reference proteome</keyword>
<dbReference type="InterPro" id="IPR029052">
    <property type="entry name" value="Metallo-depent_PP-like"/>
</dbReference>
<comment type="similarity">
    <text evidence="2">Belongs to the ADPRibase-Mn family.</text>
</comment>
<dbReference type="SUPFAM" id="SSF56300">
    <property type="entry name" value="Metallo-dependent phosphatases"/>
    <property type="match status" value="1"/>
</dbReference>
<comment type="catalytic activity">
    <reaction evidence="15">
        <text>ADP-D-ribose + H2O = D-ribose 5-phosphate + AMP + 2 H(+)</text>
        <dbReference type="Rhea" id="RHEA:10412"/>
        <dbReference type="ChEBI" id="CHEBI:15377"/>
        <dbReference type="ChEBI" id="CHEBI:15378"/>
        <dbReference type="ChEBI" id="CHEBI:57967"/>
        <dbReference type="ChEBI" id="CHEBI:78346"/>
        <dbReference type="ChEBI" id="CHEBI:456215"/>
        <dbReference type="EC" id="3.6.1.53"/>
    </reaction>
</comment>
<comment type="catalytic activity">
    <reaction evidence="13">
        <text>CDP-glycerol + H2O = sn-glycerol 3-phosphate + CMP + 2 H(+)</text>
        <dbReference type="Rhea" id="RHEA:21692"/>
        <dbReference type="ChEBI" id="CHEBI:15377"/>
        <dbReference type="ChEBI" id="CHEBI:15378"/>
        <dbReference type="ChEBI" id="CHEBI:57597"/>
        <dbReference type="ChEBI" id="CHEBI:58311"/>
        <dbReference type="ChEBI" id="CHEBI:60377"/>
        <dbReference type="EC" id="3.6.1.16"/>
    </reaction>
</comment>
<dbReference type="AlphaFoldDB" id="A0A553Q519"/>
<evidence type="ECO:0000256" key="6">
    <source>
        <dbReference type="ARBA" id="ARBA00012529"/>
    </source>
</evidence>
<dbReference type="InterPro" id="IPR004843">
    <property type="entry name" value="Calcineurin-like_PHP"/>
</dbReference>
<evidence type="ECO:0000256" key="16">
    <source>
        <dbReference type="ARBA" id="ARBA00049546"/>
    </source>
</evidence>
<gene>
    <name evidence="18" type="ORF">DNTS_016186</name>
</gene>
<organism evidence="18 19">
    <name type="scientific">Danionella cerebrum</name>
    <dbReference type="NCBI Taxonomy" id="2873325"/>
    <lineage>
        <taxon>Eukaryota</taxon>
        <taxon>Metazoa</taxon>
        <taxon>Chordata</taxon>
        <taxon>Craniata</taxon>
        <taxon>Vertebrata</taxon>
        <taxon>Euteleostomi</taxon>
        <taxon>Actinopterygii</taxon>
        <taxon>Neopterygii</taxon>
        <taxon>Teleostei</taxon>
        <taxon>Ostariophysi</taxon>
        <taxon>Cypriniformes</taxon>
        <taxon>Danionidae</taxon>
        <taxon>Danioninae</taxon>
        <taxon>Danionella</taxon>
    </lineage>
</organism>
<comment type="catalytic activity">
    <reaction evidence="16">
        <text>ADP-D-ribose + H2O = D-ribose 5-phosphate + AMP + 2 H(+)</text>
        <dbReference type="Rhea" id="RHEA:10412"/>
        <dbReference type="ChEBI" id="CHEBI:15377"/>
        <dbReference type="ChEBI" id="CHEBI:15378"/>
        <dbReference type="ChEBI" id="CHEBI:57967"/>
        <dbReference type="ChEBI" id="CHEBI:78346"/>
        <dbReference type="ChEBI" id="CHEBI:456215"/>
        <dbReference type="EC" id="3.6.1.13"/>
    </reaction>
</comment>
<sequence>MAEPLFSFGIIADVQYADIDDAMNYTRTRKRFYRGSAELLRNAARHWRQERVQFVVQLGDVIDGQNRWRGASESALEAVLREFDAIPAPVHHVWGNHEFYNFNRETLIASRLNSAPRNASGSDLIDKDIYAYAFSPAPGFRFVLLDAFDLSVIGRAKESEKHQRALRTLRENNHNLHDFNQPPVCAGLGQRFVQFNGGFSEEQIQWLEEQLTQADLSQERVVVFSHLPVLPGAADSICLAWNHDAVLSVLRSHRCFVCFMAGHDHDGGRSRDSEGSAVDHVTLEGVIETAPHSDAFATVQVFEEHMELKGRGRVEDLIISCPPLS</sequence>
<evidence type="ECO:0000256" key="15">
    <source>
        <dbReference type="ARBA" id="ARBA00047894"/>
    </source>
</evidence>
<keyword evidence="8" id="KW-0479">Metal-binding</keyword>
<proteinExistence type="inferred from homology"/>
<dbReference type="STRING" id="623744.A0A553Q519"/>
<evidence type="ECO:0000256" key="8">
    <source>
        <dbReference type="ARBA" id="ARBA00022723"/>
    </source>
</evidence>
<dbReference type="CDD" id="cd07396">
    <property type="entry name" value="MPP_Nbla03831"/>
    <property type="match status" value="1"/>
</dbReference>
<dbReference type="Proteomes" id="UP000316079">
    <property type="component" value="Unassembled WGS sequence"/>
</dbReference>
<dbReference type="EC" id="3.6.1.53" evidence="6"/>
<dbReference type="GO" id="GO:0030145">
    <property type="term" value="F:manganese ion binding"/>
    <property type="evidence" value="ECO:0007669"/>
    <property type="project" value="TreeGrafter"/>
</dbReference>
<evidence type="ECO:0000256" key="13">
    <source>
        <dbReference type="ARBA" id="ARBA00047486"/>
    </source>
</evidence>
<evidence type="ECO:0000313" key="19">
    <source>
        <dbReference type="Proteomes" id="UP000316079"/>
    </source>
</evidence>
<name>A0A553Q519_9TELE</name>
<keyword evidence="10" id="KW-0862">Zinc</keyword>
<evidence type="ECO:0000256" key="11">
    <source>
        <dbReference type="ARBA" id="ARBA00030848"/>
    </source>
</evidence>
<evidence type="ECO:0000313" key="18">
    <source>
        <dbReference type="EMBL" id="TRY85015.1"/>
    </source>
</evidence>
<feature type="domain" description="Calcineurin-like phosphoesterase" evidence="17">
    <location>
        <begin position="8"/>
        <end position="266"/>
    </location>
</feature>
<dbReference type="PANTHER" id="PTHR16509:SF1">
    <property type="entry name" value="MANGANESE-DEPENDENT ADP-RIBOSE_CDP-ALCOHOL DIPHOSPHATASE"/>
    <property type="match status" value="1"/>
</dbReference>
<evidence type="ECO:0000256" key="5">
    <source>
        <dbReference type="ARBA" id="ARBA00012453"/>
    </source>
</evidence>
<dbReference type="EC" id="3.6.1.13" evidence="5"/>
<evidence type="ECO:0000256" key="12">
    <source>
        <dbReference type="ARBA" id="ARBA00032579"/>
    </source>
</evidence>
<dbReference type="Pfam" id="PF00149">
    <property type="entry name" value="Metallophos"/>
    <property type="match status" value="1"/>
</dbReference>
<comment type="catalytic activity">
    <reaction evidence="14">
        <text>CDP-choline + H2O = phosphocholine + CMP + 2 H(+)</text>
        <dbReference type="Rhea" id="RHEA:32487"/>
        <dbReference type="ChEBI" id="CHEBI:15377"/>
        <dbReference type="ChEBI" id="CHEBI:15378"/>
        <dbReference type="ChEBI" id="CHEBI:58779"/>
        <dbReference type="ChEBI" id="CHEBI:60377"/>
        <dbReference type="ChEBI" id="CHEBI:295975"/>
        <dbReference type="EC" id="3.6.1.53"/>
    </reaction>
</comment>
<comment type="subunit">
    <text evidence="3">Monomer.</text>
</comment>